<dbReference type="InterPro" id="IPR017871">
    <property type="entry name" value="ABC_transporter-like_CS"/>
</dbReference>
<dbReference type="GO" id="GO:0005524">
    <property type="term" value="F:ATP binding"/>
    <property type="evidence" value="ECO:0007669"/>
    <property type="project" value="UniProtKB-KW"/>
</dbReference>
<dbReference type="CDD" id="cd03259">
    <property type="entry name" value="ABC_Carb_Solutes_like"/>
    <property type="match status" value="1"/>
</dbReference>
<dbReference type="Gene3D" id="3.40.50.300">
    <property type="entry name" value="P-loop containing nucleotide triphosphate hydrolases"/>
    <property type="match status" value="1"/>
</dbReference>
<dbReference type="SUPFAM" id="SSF52540">
    <property type="entry name" value="P-loop containing nucleoside triphosphate hydrolases"/>
    <property type="match status" value="1"/>
</dbReference>
<keyword evidence="6" id="KW-0408">Iron</keyword>
<protein>
    <recommendedName>
        <fullName evidence="9">ABC-type quaternary amine transporter</fullName>
        <ecNumber evidence="9">7.6.2.9</ecNumber>
    </recommendedName>
</protein>
<dbReference type="FunFam" id="3.40.50.300:FF:000425">
    <property type="entry name" value="Probable ABC transporter, ATP-binding subunit"/>
    <property type="match status" value="1"/>
</dbReference>
<sequence length="364" mass="39122">MPSSSPLRLTGLTRRFGHVIALDGIDLTVTAGQFMVLLGPSGSGKTTLLRLVAGIDRASAGSIAIGTSVVADQGLHVAPERRSLAMVFQQYALWPQVSVLANVVYALERLHLPRQESRRRALAMLDRVGLVRLANRRPPELSGGEQQRVALARALVARPAVLLCDEPLSNLDADLRERLRAEIATLARENDTTVVYITHDQVEAFALADRIGVLQDGRLVQCDLPESVYHVPATPFVARFTGVAGELHGRVAGRPDSAGRFLVDTPNGPLTASGPAPAPLGSAVTVLVRPAAARLVPRVDDDSGLLSRVRDVAYRGHGYDHLVELADGTLLTGVFAEQRRRRGEEVRVRLDPGGSFAYRADAST</sequence>
<comment type="caution">
    <text evidence="11">The sequence shown here is derived from an EMBL/GenBank/DDBJ whole genome shotgun (WGS) entry which is preliminary data.</text>
</comment>
<dbReference type="Pfam" id="PF08402">
    <property type="entry name" value="TOBE_2"/>
    <property type="match status" value="1"/>
</dbReference>
<evidence type="ECO:0000256" key="1">
    <source>
        <dbReference type="ARBA" id="ARBA00022448"/>
    </source>
</evidence>
<dbReference type="InterPro" id="IPR015853">
    <property type="entry name" value="ABC_transpr_FbpC"/>
</dbReference>
<accession>A0A4U0RXR9</accession>
<evidence type="ECO:0000256" key="5">
    <source>
        <dbReference type="ARBA" id="ARBA00022840"/>
    </source>
</evidence>
<dbReference type="SMART" id="SM00382">
    <property type="entry name" value="AAA"/>
    <property type="match status" value="1"/>
</dbReference>
<dbReference type="PROSITE" id="PS50893">
    <property type="entry name" value="ABC_TRANSPORTER_2"/>
    <property type="match status" value="1"/>
</dbReference>
<keyword evidence="2" id="KW-1003">Cell membrane</keyword>
<evidence type="ECO:0000256" key="2">
    <source>
        <dbReference type="ARBA" id="ARBA00022475"/>
    </source>
</evidence>
<reference evidence="11 12" key="1">
    <citation type="submission" date="2019-04" db="EMBL/GenBank/DDBJ databases">
        <title>Streptomyces oryziradicis sp. nov., a novel actinomycete isolated from rhizosphere soil of rice (Oryza sativa L.).</title>
        <authorList>
            <person name="Li C."/>
        </authorList>
    </citation>
    <scope>NUCLEOTIDE SEQUENCE [LARGE SCALE GENOMIC DNA]</scope>
    <source>
        <strain evidence="11 12">NEAU-C40</strain>
    </source>
</reference>
<dbReference type="PANTHER" id="PTHR42781">
    <property type="entry name" value="SPERMIDINE/PUTRESCINE IMPORT ATP-BINDING PROTEIN POTA"/>
    <property type="match status" value="1"/>
</dbReference>
<keyword evidence="7" id="KW-0406">Ion transport</keyword>
<keyword evidence="12" id="KW-1185">Reference proteome</keyword>
<dbReference type="AlphaFoldDB" id="A0A4U0RXR9"/>
<dbReference type="InterPro" id="IPR003593">
    <property type="entry name" value="AAA+_ATPase"/>
</dbReference>
<dbReference type="EC" id="7.6.2.9" evidence="9"/>
<dbReference type="Proteomes" id="UP000305778">
    <property type="component" value="Unassembled WGS sequence"/>
</dbReference>
<dbReference type="GO" id="GO:0043190">
    <property type="term" value="C:ATP-binding cassette (ABC) transporter complex"/>
    <property type="evidence" value="ECO:0007669"/>
    <property type="project" value="InterPro"/>
</dbReference>
<dbReference type="PROSITE" id="PS00211">
    <property type="entry name" value="ABC_TRANSPORTER_1"/>
    <property type="match status" value="1"/>
</dbReference>
<dbReference type="InterPro" id="IPR027417">
    <property type="entry name" value="P-loop_NTPase"/>
</dbReference>
<evidence type="ECO:0000256" key="6">
    <source>
        <dbReference type="ARBA" id="ARBA00023004"/>
    </source>
</evidence>
<evidence type="ECO:0000256" key="8">
    <source>
        <dbReference type="ARBA" id="ARBA00023136"/>
    </source>
</evidence>
<evidence type="ECO:0000256" key="3">
    <source>
        <dbReference type="ARBA" id="ARBA00022496"/>
    </source>
</evidence>
<dbReference type="GO" id="GO:0015408">
    <property type="term" value="F:ABC-type ferric iron transporter activity"/>
    <property type="evidence" value="ECO:0007669"/>
    <property type="project" value="InterPro"/>
</dbReference>
<dbReference type="InterPro" id="IPR003439">
    <property type="entry name" value="ABC_transporter-like_ATP-bd"/>
</dbReference>
<evidence type="ECO:0000313" key="12">
    <source>
        <dbReference type="Proteomes" id="UP000305778"/>
    </source>
</evidence>
<dbReference type="RefSeq" id="WP_136729823.1">
    <property type="nucleotide sequence ID" value="NZ_SUMC01000100.1"/>
</dbReference>
<dbReference type="GO" id="GO:0015418">
    <property type="term" value="F:ABC-type quaternary ammonium compound transporting activity"/>
    <property type="evidence" value="ECO:0007669"/>
    <property type="project" value="UniProtKB-EC"/>
</dbReference>
<proteinExistence type="predicted"/>
<keyword evidence="3" id="KW-0410">Iron transport</keyword>
<dbReference type="OrthoDB" id="9802264at2"/>
<dbReference type="InterPro" id="IPR050093">
    <property type="entry name" value="ABC_SmlMolc_Importer"/>
</dbReference>
<keyword evidence="8" id="KW-0472">Membrane</keyword>
<keyword evidence="1" id="KW-0813">Transport</keyword>
<dbReference type="InterPro" id="IPR008995">
    <property type="entry name" value="Mo/tungstate-bd_C_term_dom"/>
</dbReference>
<evidence type="ECO:0000256" key="9">
    <source>
        <dbReference type="ARBA" id="ARBA00066388"/>
    </source>
</evidence>
<organism evidence="11 12">
    <name type="scientific">Actinacidiphila oryziradicis</name>
    <dbReference type="NCBI Taxonomy" id="2571141"/>
    <lineage>
        <taxon>Bacteria</taxon>
        <taxon>Bacillati</taxon>
        <taxon>Actinomycetota</taxon>
        <taxon>Actinomycetes</taxon>
        <taxon>Kitasatosporales</taxon>
        <taxon>Streptomycetaceae</taxon>
        <taxon>Actinacidiphila</taxon>
    </lineage>
</organism>
<evidence type="ECO:0000259" key="10">
    <source>
        <dbReference type="PROSITE" id="PS50893"/>
    </source>
</evidence>
<dbReference type="PANTHER" id="PTHR42781:SF4">
    <property type="entry name" value="SPERMIDINE_PUTRESCINE IMPORT ATP-BINDING PROTEIN POTA"/>
    <property type="match status" value="1"/>
</dbReference>
<dbReference type="EMBL" id="SUMC01000100">
    <property type="protein sequence ID" value="TJZ99620.1"/>
    <property type="molecule type" value="Genomic_DNA"/>
</dbReference>
<keyword evidence="5 11" id="KW-0067">ATP-binding</keyword>
<keyword evidence="4" id="KW-0547">Nucleotide-binding</keyword>
<gene>
    <name evidence="11" type="ORF">FCI23_44950</name>
</gene>
<feature type="domain" description="ABC transporter" evidence="10">
    <location>
        <begin position="7"/>
        <end position="241"/>
    </location>
</feature>
<dbReference type="InterPro" id="IPR013611">
    <property type="entry name" value="Transp-assoc_OB_typ2"/>
</dbReference>
<evidence type="ECO:0000313" key="11">
    <source>
        <dbReference type="EMBL" id="TJZ99620.1"/>
    </source>
</evidence>
<evidence type="ECO:0000256" key="7">
    <source>
        <dbReference type="ARBA" id="ARBA00023065"/>
    </source>
</evidence>
<name>A0A4U0RXR9_9ACTN</name>
<dbReference type="SUPFAM" id="SSF50331">
    <property type="entry name" value="MOP-like"/>
    <property type="match status" value="1"/>
</dbReference>
<evidence type="ECO:0000256" key="4">
    <source>
        <dbReference type="ARBA" id="ARBA00022741"/>
    </source>
</evidence>
<dbReference type="Pfam" id="PF00005">
    <property type="entry name" value="ABC_tran"/>
    <property type="match status" value="1"/>
</dbReference>
<dbReference type="GO" id="GO:0016887">
    <property type="term" value="F:ATP hydrolysis activity"/>
    <property type="evidence" value="ECO:0007669"/>
    <property type="project" value="InterPro"/>
</dbReference>